<dbReference type="EMBL" id="CP046172">
    <property type="protein sequence ID" value="QIS16409.1"/>
    <property type="molecule type" value="Genomic_DNA"/>
</dbReference>
<dbReference type="RefSeq" id="WP_167478500.1">
    <property type="nucleotide sequence ID" value="NZ_CP046172.1"/>
</dbReference>
<dbReference type="Proteomes" id="UP000503540">
    <property type="component" value="Chromosome"/>
</dbReference>
<gene>
    <name evidence="2" type="ORF">F5544_43005</name>
</gene>
<dbReference type="InterPro" id="IPR035286">
    <property type="entry name" value="DUF5361"/>
</dbReference>
<reference evidence="2 3" key="1">
    <citation type="journal article" date="2019" name="ACS Chem. Biol.">
        <title>Identification and Mobilization of a Cryptic Antibiotic Biosynthesis Gene Locus from a Human-Pathogenic Nocardia Isolate.</title>
        <authorList>
            <person name="Herisse M."/>
            <person name="Ishida K."/>
            <person name="Porter J.L."/>
            <person name="Howden B."/>
            <person name="Hertweck C."/>
            <person name="Stinear T.P."/>
            <person name="Pidot S.J."/>
        </authorList>
    </citation>
    <scope>NUCLEOTIDE SEQUENCE [LARGE SCALE GENOMIC DNA]</scope>
    <source>
        <strain evidence="2 3">AUSMDU00012717</strain>
    </source>
</reference>
<sequence>MYPDRYRWGQAEHLLADLVDIANLLLWSRTKDGGQNRNRPQPYPRPGIEDKSRRRVSGTAVPMDQVHAKLAALRSAPTDTSDA</sequence>
<dbReference type="Pfam" id="PF17318">
    <property type="entry name" value="DUF5361"/>
    <property type="match status" value="1"/>
</dbReference>
<name>A0A6G9YSX1_9NOCA</name>
<evidence type="ECO:0000313" key="2">
    <source>
        <dbReference type="EMBL" id="QIS16409.1"/>
    </source>
</evidence>
<organism evidence="2 3">
    <name type="scientific">Nocardia arthritidis</name>
    <dbReference type="NCBI Taxonomy" id="228602"/>
    <lineage>
        <taxon>Bacteria</taxon>
        <taxon>Bacillati</taxon>
        <taxon>Actinomycetota</taxon>
        <taxon>Actinomycetes</taxon>
        <taxon>Mycobacteriales</taxon>
        <taxon>Nocardiaceae</taxon>
        <taxon>Nocardia</taxon>
    </lineage>
</organism>
<dbReference type="AlphaFoldDB" id="A0A6G9YSX1"/>
<evidence type="ECO:0000256" key="1">
    <source>
        <dbReference type="SAM" id="MobiDB-lite"/>
    </source>
</evidence>
<protein>
    <submittedName>
        <fullName evidence="2">Uncharacterized protein</fullName>
    </submittedName>
</protein>
<keyword evidence="3" id="KW-1185">Reference proteome</keyword>
<dbReference type="KEGG" id="nah:F5544_43005"/>
<accession>A0A6G9YSX1</accession>
<feature type="region of interest" description="Disordered" evidence="1">
    <location>
        <begin position="29"/>
        <end position="60"/>
    </location>
</feature>
<evidence type="ECO:0000313" key="3">
    <source>
        <dbReference type="Proteomes" id="UP000503540"/>
    </source>
</evidence>
<proteinExistence type="predicted"/>